<dbReference type="PANTHER" id="PTHR14413">
    <property type="entry name" value="RIBOSOMAL PROTEIN L17"/>
    <property type="match status" value="1"/>
</dbReference>
<name>A0A7C4Y670_UNCW3</name>
<evidence type="ECO:0000256" key="4">
    <source>
        <dbReference type="HAMAP-Rule" id="MF_01368"/>
    </source>
</evidence>
<dbReference type="InterPro" id="IPR047859">
    <property type="entry name" value="Ribosomal_bL17_CS"/>
</dbReference>
<protein>
    <recommendedName>
        <fullName evidence="4">Large ribosomal subunit protein bL17</fullName>
    </recommendedName>
</protein>
<evidence type="ECO:0000256" key="3">
    <source>
        <dbReference type="ARBA" id="ARBA00023274"/>
    </source>
</evidence>
<organism evidence="6">
    <name type="scientific">candidate division WOR-3 bacterium</name>
    <dbReference type="NCBI Taxonomy" id="2052148"/>
    <lineage>
        <taxon>Bacteria</taxon>
        <taxon>Bacteria division WOR-3</taxon>
    </lineage>
</organism>
<dbReference type="AlphaFoldDB" id="A0A7C4Y670"/>
<dbReference type="InterPro" id="IPR000456">
    <property type="entry name" value="Ribosomal_bL17"/>
</dbReference>
<gene>
    <name evidence="4" type="primary">rplQ</name>
    <name evidence="6" type="ORF">ENV67_07685</name>
</gene>
<keyword evidence="2 4" id="KW-0689">Ribosomal protein</keyword>
<keyword evidence="3 4" id="KW-0687">Ribonucleoprotein</keyword>
<dbReference type="PROSITE" id="PS01167">
    <property type="entry name" value="RIBOSOMAL_L17"/>
    <property type="match status" value="1"/>
</dbReference>
<evidence type="ECO:0000256" key="2">
    <source>
        <dbReference type="ARBA" id="ARBA00022980"/>
    </source>
</evidence>
<comment type="caution">
    <text evidence="6">The sequence shown here is derived from an EMBL/GenBank/DDBJ whole genome shotgun (WGS) entry which is preliminary data.</text>
</comment>
<dbReference type="HAMAP" id="MF_01368">
    <property type="entry name" value="Ribosomal_bL17"/>
    <property type="match status" value="1"/>
</dbReference>
<comment type="similarity">
    <text evidence="1 4 5">Belongs to the bacterial ribosomal protein bL17 family.</text>
</comment>
<dbReference type="GO" id="GO:0022625">
    <property type="term" value="C:cytosolic large ribosomal subunit"/>
    <property type="evidence" value="ECO:0007669"/>
    <property type="project" value="TreeGrafter"/>
</dbReference>
<dbReference type="PANTHER" id="PTHR14413:SF16">
    <property type="entry name" value="LARGE RIBOSOMAL SUBUNIT PROTEIN BL17M"/>
    <property type="match status" value="1"/>
</dbReference>
<dbReference type="EMBL" id="DTHG01000095">
    <property type="protein sequence ID" value="HGW92402.1"/>
    <property type="molecule type" value="Genomic_DNA"/>
</dbReference>
<dbReference type="NCBIfam" id="TIGR00059">
    <property type="entry name" value="L17"/>
    <property type="match status" value="1"/>
</dbReference>
<sequence length="118" mass="13352">MRHGKRTKKLGKTKSHREAMLKNLLTSLIIYGTIKTTDTKAKALKSYAEKVIEIAKDPVLSNKRRLIKILKTRDAFNKLINEIAPRFKDRKGGYVTITKADFKRGDGAPLSIVEILSK</sequence>
<dbReference type="SUPFAM" id="SSF64263">
    <property type="entry name" value="Prokaryotic ribosomal protein L17"/>
    <property type="match status" value="1"/>
</dbReference>
<evidence type="ECO:0000313" key="6">
    <source>
        <dbReference type="EMBL" id="HGW92402.1"/>
    </source>
</evidence>
<dbReference type="GO" id="GO:0003735">
    <property type="term" value="F:structural constituent of ribosome"/>
    <property type="evidence" value="ECO:0007669"/>
    <property type="project" value="InterPro"/>
</dbReference>
<evidence type="ECO:0000256" key="5">
    <source>
        <dbReference type="RuleBase" id="RU000660"/>
    </source>
</evidence>
<reference evidence="6" key="1">
    <citation type="journal article" date="2020" name="mSystems">
        <title>Genome- and Community-Level Interaction Insights into Carbon Utilization and Element Cycling Functions of Hydrothermarchaeota in Hydrothermal Sediment.</title>
        <authorList>
            <person name="Zhou Z."/>
            <person name="Liu Y."/>
            <person name="Xu W."/>
            <person name="Pan J."/>
            <person name="Luo Z.H."/>
            <person name="Li M."/>
        </authorList>
    </citation>
    <scope>NUCLEOTIDE SEQUENCE [LARGE SCALE GENOMIC DNA]</scope>
    <source>
        <strain evidence="6">SpSt-780</strain>
    </source>
</reference>
<proteinExistence type="inferred from homology"/>
<dbReference type="InterPro" id="IPR036373">
    <property type="entry name" value="Ribosomal_bL17_sf"/>
</dbReference>
<accession>A0A7C4Y670</accession>
<dbReference type="Pfam" id="PF01196">
    <property type="entry name" value="Ribosomal_L17"/>
    <property type="match status" value="1"/>
</dbReference>
<comment type="subunit">
    <text evidence="4">Part of the 50S ribosomal subunit. Contacts protein L32.</text>
</comment>
<evidence type="ECO:0000256" key="1">
    <source>
        <dbReference type="ARBA" id="ARBA00008777"/>
    </source>
</evidence>
<dbReference type="Gene3D" id="3.90.1030.10">
    <property type="entry name" value="Ribosomal protein L17"/>
    <property type="match status" value="1"/>
</dbReference>
<dbReference type="GO" id="GO:0006412">
    <property type="term" value="P:translation"/>
    <property type="evidence" value="ECO:0007669"/>
    <property type="project" value="UniProtKB-UniRule"/>
</dbReference>